<keyword evidence="6" id="KW-0133">Cell shape</keyword>
<dbReference type="PANTHER" id="PTHR30627:SF2">
    <property type="entry name" value="PEPTIDOGLYCAN D,D-TRANSPEPTIDASE MRDA"/>
    <property type="match status" value="1"/>
</dbReference>
<feature type="domain" description="Penicillin-binding protein transpeptidase" evidence="11">
    <location>
        <begin position="637"/>
        <end position="816"/>
    </location>
</feature>
<keyword evidence="7" id="KW-0573">Peptidoglycan synthesis</keyword>
<evidence type="ECO:0000256" key="2">
    <source>
        <dbReference type="ARBA" id="ARBA00004236"/>
    </source>
</evidence>
<evidence type="ECO:0000256" key="10">
    <source>
        <dbReference type="ARBA" id="ARBA00023316"/>
    </source>
</evidence>
<keyword evidence="4" id="KW-1003">Cell membrane</keyword>
<gene>
    <name evidence="13" type="ORF">ABGF40_04650</name>
</gene>
<evidence type="ECO:0000259" key="11">
    <source>
        <dbReference type="Pfam" id="PF00905"/>
    </source>
</evidence>
<evidence type="ECO:0000256" key="7">
    <source>
        <dbReference type="ARBA" id="ARBA00022984"/>
    </source>
</evidence>
<evidence type="ECO:0000256" key="8">
    <source>
        <dbReference type="ARBA" id="ARBA00022989"/>
    </source>
</evidence>
<dbReference type="SUPFAM" id="SSF56519">
    <property type="entry name" value="Penicillin binding protein dimerisation domain"/>
    <property type="match status" value="2"/>
</dbReference>
<evidence type="ECO:0000256" key="6">
    <source>
        <dbReference type="ARBA" id="ARBA00022960"/>
    </source>
</evidence>
<dbReference type="Pfam" id="PF00905">
    <property type="entry name" value="Transpeptidase"/>
    <property type="match status" value="2"/>
</dbReference>
<name>A0ABW9F6N9_9FIRM</name>
<keyword evidence="5" id="KW-0812">Transmembrane</keyword>
<dbReference type="InterPro" id="IPR036138">
    <property type="entry name" value="PBP_dimer_sf"/>
</dbReference>
<evidence type="ECO:0000256" key="9">
    <source>
        <dbReference type="ARBA" id="ARBA00023136"/>
    </source>
</evidence>
<dbReference type="SUPFAM" id="SSF56601">
    <property type="entry name" value="beta-lactamase/transpeptidase-like"/>
    <property type="match status" value="1"/>
</dbReference>
<dbReference type="InterPro" id="IPR001460">
    <property type="entry name" value="PCN-bd_Tpept"/>
</dbReference>
<evidence type="ECO:0000256" key="4">
    <source>
        <dbReference type="ARBA" id="ARBA00022475"/>
    </source>
</evidence>
<protein>
    <submittedName>
        <fullName evidence="13">Penicillin-binding transpeptidase domain-containing protein</fullName>
    </submittedName>
</protein>
<comment type="similarity">
    <text evidence="3">Belongs to the transpeptidase family.</text>
</comment>
<organism evidence="13 14">
    <name type="scientific">Helcococcus bovis</name>
    <dbReference type="NCBI Taxonomy" id="3153252"/>
    <lineage>
        <taxon>Bacteria</taxon>
        <taxon>Bacillati</taxon>
        <taxon>Bacillota</taxon>
        <taxon>Tissierellia</taxon>
        <taxon>Tissierellales</taxon>
        <taxon>Peptoniphilaceae</taxon>
        <taxon>Helcococcus</taxon>
    </lineage>
</organism>
<dbReference type="PANTHER" id="PTHR30627">
    <property type="entry name" value="PEPTIDOGLYCAN D,D-TRANSPEPTIDASE"/>
    <property type="match status" value="1"/>
</dbReference>
<keyword evidence="9" id="KW-0472">Membrane</keyword>
<dbReference type="RefSeq" id="WP_408126588.1">
    <property type="nucleotide sequence ID" value="NZ_JBFNFH010000009.1"/>
</dbReference>
<dbReference type="InterPro" id="IPR005311">
    <property type="entry name" value="PBP_dimer"/>
</dbReference>
<comment type="subcellular location">
    <subcellularLocation>
        <location evidence="2">Cell membrane</location>
    </subcellularLocation>
    <subcellularLocation>
        <location evidence="1">Membrane</location>
        <topology evidence="1">Single-pass membrane protein</topology>
    </subcellularLocation>
</comment>
<feature type="domain" description="Penicillin-binding protein dimerisation" evidence="12">
    <location>
        <begin position="446"/>
        <end position="576"/>
    </location>
</feature>
<proteinExistence type="inferred from homology"/>
<dbReference type="EMBL" id="JBFNFH010000009">
    <property type="protein sequence ID" value="MFM1524957.1"/>
    <property type="molecule type" value="Genomic_DNA"/>
</dbReference>
<dbReference type="Proteomes" id="UP001629536">
    <property type="component" value="Unassembled WGS sequence"/>
</dbReference>
<sequence length="1090" mass="124875">MKKSRLRIVFVVFLIAFLILISRLFELTVINGAKYKKFSDNNRIKQINLDSTRGIIYDRNGIALADNKPIYSLVAYKDRFSSLSDTDKKNTLLEVTKFLENEGINFANNSKFGIYEFMYKEKNDYFKEKTLPDEKVIKAIQDKKILEKIFLSSYKYDDNKIIFYPIKRMRDYINLRGTQMPLKLKFENNKIEIEFEKNEQYDRLLKNKEITDSTKPIDYFIDKVINDDSFLDYLISHPLSRKIIYDVLKENKKESNIILSDIVFNLDRNFIEEKARLNKVSPKITLTSDAKSDFLNLVKDLSIKKLLETAYSDKDQLVIPASKLIILLEKNGIKTNIKFNINEEKKKVELYYAEDSHNINSNLTPVDALIKYAKDSNLLDNFIISDDIIYYAQSSIFESGIYPKIYLKDWQYSYIKDKEDLIDGERKDISAKEFFEKYSKEFNLDFNDVYLKYSTLSILEKINSRGYLAYAPIEIAKNLNKNSIVQIEERIPKDSGFEIILESNRNYPFRNTASHMLGYIGKISSEKEIDEYVEYKKYDLNDIIGKYGLEESFEDTLRGSKGKRLVYTDVYGKTTDVIEETKSVPGNNLYTSIDINLQRQTEKIIEDLLYSVNTGANYQSYFGQYGITAAPKAKIASAVVIDTKTGQVLSMVSKPDYDPNLFVNGISNYAWDKLNNLDPNDIYAPRPILNNVVQSAFIPGSTFKTVVSLTALEKGLDPNDPIYTGGYIEVGDNRFYELLFSQTGGTWGNLNLYDALKVSSNFYFYVLGLGYNPEKQNDVNVQVTLDDINNMTKKLGLQNPTGIEINYPIESGGTSPSIEGKRNIVRIQLRYYLENNLQKYSKKDVKVNDIKLKNDINTIISWVDKGADNSRDDIIKNLESMGYEAEKIIEGQNDNLADRIKYTYLNLAVWTTSDSLNMVIGQGQNSYTPMQMAQLASIIANDGKLMHPTLINKIENYDNSKLIFSQTPKSKDTGININSFKAVKEGMRRASTDVLYRDNFPFEIGSKTGTAQLGSIDPKTGKSYEDLVSEISFGPLNTPEIAVYVSVVEGGKSTNVRGAVNDIYYAYYKYVKKDPAFTNTRPGELEEIKK</sequence>
<keyword evidence="14" id="KW-1185">Reference proteome</keyword>
<keyword evidence="10" id="KW-0961">Cell wall biogenesis/degradation</keyword>
<reference evidence="13 14" key="1">
    <citation type="journal article" date="2024" name="Front. Microbiol.">
        <title>Pangenomic and biochemical analyses of Helcococcus ovis reveal widespread tetracycline resistance and a novel bacterial species, Helcococcus bovis.</title>
        <authorList>
            <person name="Cunha F."/>
            <person name="Zhai Y."/>
            <person name="Casaro S."/>
            <person name="Jones K.L."/>
            <person name="Hernandez M."/>
            <person name="Bisinotto R.S."/>
            <person name="Kariyawasam S."/>
            <person name="Brown M.B."/>
            <person name="Phillips A."/>
            <person name="Jeong K.C."/>
            <person name="Galvao K.N."/>
        </authorList>
    </citation>
    <scope>NUCLEOTIDE SEQUENCE [LARGE SCALE GENOMIC DNA]</scope>
    <source>
        <strain evidence="13 14">KG197</strain>
    </source>
</reference>
<evidence type="ECO:0000256" key="1">
    <source>
        <dbReference type="ARBA" id="ARBA00004167"/>
    </source>
</evidence>
<evidence type="ECO:0000313" key="14">
    <source>
        <dbReference type="Proteomes" id="UP001629536"/>
    </source>
</evidence>
<dbReference type="Pfam" id="PF03717">
    <property type="entry name" value="PBP_dimer"/>
    <property type="match status" value="2"/>
</dbReference>
<feature type="domain" description="Penicillin-binding protein dimerisation" evidence="12">
    <location>
        <begin position="50"/>
        <end position="101"/>
    </location>
</feature>
<evidence type="ECO:0000313" key="13">
    <source>
        <dbReference type="EMBL" id="MFM1524957.1"/>
    </source>
</evidence>
<evidence type="ECO:0000259" key="12">
    <source>
        <dbReference type="Pfam" id="PF03717"/>
    </source>
</evidence>
<dbReference type="InterPro" id="IPR050515">
    <property type="entry name" value="Beta-lactam/transpept"/>
</dbReference>
<evidence type="ECO:0000256" key="3">
    <source>
        <dbReference type="ARBA" id="ARBA00007171"/>
    </source>
</evidence>
<feature type="domain" description="Penicillin-binding protein transpeptidase" evidence="11">
    <location>
        <begin position="910"/>
        <end position="1055"/>
    </location>
</feature>
<comment type="caution">
    <text evidence="13">The sequence shown here is derived from an EMBL/GenBank/DDBJ whole genome shotgun (WGS) entry which is preliminary data.</text>
</comment>
<keyword evidence="8" id="KW-1133">Transmembrane helix</keyword>
<evidence type="ECO:0000256" key="5">
    <source>
        <dbReference type="ARBA" id="ARBA00022692"/>
    </source>
</evidence>
<accession>A0ABW9F6N9</accession>
<dbReference type="InterPro" id="IPR012338">
    <property type="entry name" value="Beta-lactam/transpept-like"/>
</dbReference>
<dbReference type="Gene3D" id="3.90.1310.10">
    <property type="entry name" value="Penicillin-binding protein 2a (Domain 2)"/>
    <property type="match status" value="2"/>
</dbReference>
<dbReference type="Gene3D" id="3.40.710.10">
    <property type="entry name" value="DD-peptidase/beta-lactamase superfamily"/>
    <property type="match status" value="1"/>
</dbReference>